<dbReference type="EMBL" id="UZAM01006811">
    <property type="protein sequence ID" value="VDO94192.1"/>
    <property type="molecule type" value="Genomic_DNA"/>
</dbReference>
<feature type="compositionally biased region" description="Polar residues" evidence="1">
    <location>
        <begin position="156"/>
        <end position="172"/>
    </location>
</feature>
<dbReference type="WBParaSite" id="SBAD_0000144801-mRNA-1">
    <property type="protein sequence ID" value="SBAD_0000144801-mRNA-1"/>
    <property type="gene ID" value="SBAD_0000144801"/>
</dbReference>
<protein>
    <submittedName>
        <fullName evidence="4">BRCT domain-containing protein</fullName>
    </submittedName>
</protein>
<feature type="compositionally biased region" description="Basic and acidic residues" evidence="1">
    <location>
        <begin position="662"/>
        <end position="674"/>
    </location>
</feature>
<reference evidence="2 3" key="2">
    <citation type="submission" date="2018-11" db="EMBL/GenBank/DDBJ databases">
        <authorList>
            <consortium name="Pathogen Informatics"/>
        </authorList>
    </citation>
    <scope>NUCLEOTIDE SEQUENCE [LARGE SCALE GENOMIC DNA]</scope>
</reference>
<feature type="compositionally biased region" description="Basic and acidic residues" evidence="1">
    <location>
        <begin position="228"/>
        <end position="239"/>
    </location>
</feature>
<sequence length="757" mass="83220">MRELKSGEMADEQLWTAEQIRLHSRDWCLSGDDAGTLKEIGATEVVKEAIARSLAVLEDKFIRTDGSTAPTETDGGNNQADRYHPCYQMKNPYTHCPLPFIIGSKEFRQQLEVCKPVNKEDQGSIAPATERSTLLDVSQSSTGVTLVDNTDKDELSSNVVHRSSNKEASASDYSEPPTESPLFNNKPLGADQKEERAEPLSGDLFHGYDQKVPTPPSFPATVSPVRSKQGEEGTPKKSDSQPVLSRDFRNELDKVLTSKSLRLDGTVQQPLTSKTSDEDVVAQSSKPCLDSEEADVQYEDDLFLWRPPPLVPSRPGASRKMQQQENAAFRNSPERKPTSFLNPAVSSSETCTTTPIGKNIPSQSAHLFSKQVIDNSIPPVPFVPPVVVENSKKQLLPRHLDSVDKIDVAVRTSSLKPFQLHQQQVATFPSASEVSPKPRDEECAALVKERQTLVPVVVDDDDEGIFAGTSNKTAMKAEKKAKTRDTEVRQQVDASLPVVADSLFDSDDDDILFGDLLKHDALERSSTKLMPTSGEDTLLETNEKNQVYNDLFSVMRVELNQKLSFKSGERLQTAEENNIVPVAEVRSSRAKIPSATRKLPSRKLPLSISSNSPVLDSGGSSAHKFFSEDIGILPQPSTPSKNDAQDFVVEKAVVSKVSEPSLRSDKSQGNERSIEPVFAESDEEELFVTKKTSDQLKPSEIKVSHSSSQGKPPSTPKRIETITGKPSIGSTLQNTLVSKISTGLFDEDDESYLELFK</sequence>
<gene>
    <name evidence="2" type="ORF">SBAD_LOCUS1389</name>
</gene>
<evidence type="ECO:0000256" key="1">
    <source>
        <dbReference type="SAM" id="MobiDB-lite"/>
    </source>
</evidence>
<name>A0A183ICP5_9BILA</name>
<accession>A0A183ICP5</accession>
<evidence type="ECO:0000313" key="4">
    <source>
        <dbReference type="WBParaSite" id="SBAD_0000144801-mRNA-1"/>
    </source>
</evidence>
<dbReference type="AlphaFoldDB" id="A0A183ICP5"/>
<feature type="compositionally biased region" description="Polar residues" evidence="1">
    <location>
        <begin position="130"/>
        <end position="148"/>
    </location>
</feature>
<reference evidence="4" key="1">
    <citation type="submission" date="2016-06" db="UniProtKB">
        <authorList>
            <consortium name="WormBaseParasite"/>
        </authorList>
    </citation>
    <scope>IDENTIFICATION</scope>
</reference>
<feature type="region of interest" description="Disordered" evidence="1">
    <location>
        <begin position="119"/>
        <end position="245"/>
    </location>
</feature>
<feature type="region of interest" description="Disordered" evidence="1">
    <location>
        <begin position="313"/>
        <end position="358"/>
    </location>
</feature>
<dbReference type="Proteomes" id="UP000270296">
    <property type="component" value="Unassembled WGS sequence"/>
</dbReference>
<organism evidence="4">
    <name type="scientific">Soboliphyme baturini</name>
    <dbReference type="NCBI Taxonomy" id="241478"/>
    <lineage>
        <taxon>Eukaryota</taxon>
        <taxon>Metazoa</taxon>
        <taxon>Ecdysozoa</taxon>
        <taxon>Nematoda</taxon>
        <taxon>Enoplea</taxon>
        <taxon>Dorylaimia</taxon>
        <taxon>Dioctophymatida</taxon>
        <taxon>Dioctophymatoidea</taxon>
        <taxon>Soboliphymatidae</taxon>
        <taxon>Soboliphyme</taxon>
    </lineage>
</organism>
<feature type="compositionally biased region" description="Basic and acidic residues" evidence="1">
    <location>
        <begin position="687"/>
        <end position="703"/>
    </location>
</feature>
<proteinExistence type="predicted"/>
<evidence type="ECO:0000313" key="2">
    <source>
        <dbReference type="EMBL" id="VDO94192.1"/>
    </source>
</evidence>
<evidence type="ECO:0000313" key="3">
    <source>
        <dbReference type="Proteomes" id="UP000270296"/>
    </source>
</evidence>
<keyword evidence="3" id="KW-1185">Reference proteome</keyword>
<feature type="region of interest" description="Disordered" evidence="1">
    <location>
        <begin position="658"/>
        <end position="727"/>
    </location>
</feature>
<feature type="compositionally biased region" description="Polar residues" evidence="1">
    <location>
        <begin position="339"/>
        <end position="358"/>
    </location>
</feature>